<accession>A0A226D4T6</accession>
<keyword evidence="2" id="KW-0597">Phosphoprotein</keyword>
<dbReference type="SUPFAM" id="SSF52151">
    <property type="entry name" value="FabD/lysophospholipase-like"/>
    <property type="match status" value="1"/>
</dbReference>
<dbReference type="PANTHER" id="PTHR43775:SF37">
    <property type="entry name" value="SI:DKEY-61P9.11"/>
    <property type="match status" value="1"/>
</dbReference>
<dbReference type="EMBL" id="LNIX01000036">
    <property type="protein sequence ID" value="OXA39884.1"/>
    <property type="molecule type" value="Genomic_DNA"/>
</dbReference>
<dbReference type="SMART" id="SM00826">
    <property type="entry name" value="PKS_DH"/>
    <property type="match status" value="1"/>
</dbReference>
<dbReference type="PANTHER" id="PTHR43775">
    <property type="entry name" value="FATTY ACID SYNTHASE"/>
    <property type="match status" value="1"/>
</dbReference>
<gene>
    <name evidence="5" type="ORF">Fcan01_25317</name>
</gene>
<evidence type="ECO:0000259" key="4">
    <source>
        <dbReference type="PROSITE" id="PS52019"/>
    </source>
</evidence>
<dbReference type="InterPro" id="IPR049551">
    <property type="entry name" value="PKS_DH_C"/>
</dbReference>
<feature type="active site" description="Proton donor; for dehydratase activity" evidence="3">
    <location>
        <position position="620"/>
    </location>
</feature>
<dbReference type="Pfam" id="PF21089">
    <property type="entry name" value="PKS_DH_N"/>
    <property type="match status" value="1"/>
</dbReference>
<dbReference type="Proteomes" id="UP000198287">
    <property type="component" value="Unassembled WGS sequence"/>
</dbReference>
<keyword evidence="6" id="KW-1185">Reference proteome</keyword>
<reference evidence="5 6" key="1">
    <citation type="submission" date="2015-12" db="EMBL/GenBank/DDBJ databases">
        <title>The genome of Folsomia candida.</title>
        <authorList>
            <person name="Faddeeva A."/>
            <person name="Derks M.F."/>
            <person name="Anvar Y."/>
            <person name="Smit S."/>
            <person name="Van Straalen N."/>
            <person name="Roelofs D."/>
        </authorList>
    </citation>
    <scope>NUCLEOTIDE SEQUENCE [LARGE SCALE GENOMIC DNA]</scope>
    <source>
        <strain evidence="5 6">VU population</strain>
        <tissue evidence="5">Whole body</tissue>
    </source>
</reference>
<dbReference type="Gene3D" id="3.30.70.3290">
    <property type="match status" value="2"/>
</dbReference>
<dbReference type="Gene3D" id="3.10.129.110">
    <property type="entry name" value="Polyketide synthase dehydratase"/>
    <property type="match status" value="1"/>
</dbReference>
<dbReference type="InterPro" id="IPR014043">
    <property type="entry name" value="Acyl_transferase_dom"/>
</dbReference>
<sequence length="762" mass="85757">MKSNIITLSAKTDEALLELVDNYKTYLSHNMDVRLDDIAYTANVGRAKFSNRIAVTAKNTEELAQKLDTKNWTSGTAHKEPQICFLFPGQGTQYNGMGGQLYDTFPVFKENFDLCSQLLSNLYGLDIKDALYGEGTKNGCLTQSLYAQCCIFVIKYCLLKLWASLGVHPTIVVGHSLGEFAAATAASLITVEDALRIVGARCKLVETLPGGKMVAVSADSDTCLGLISGFLKTLPSRNTDWLDIAAYNSKDNKLPYILKTIRQEAMTGNCKFISSVDGTHKPTLTPGYWISNSRNPVQFMQATKAIEDHIREDVSGRPYIFLEVGPHPILSGLLHSNLSFAPQCIRSMRRGGEELEVFLQALGDLFVRGISVDFAKFHEIHNTKKVSLPFYPFQRKSFWFPFKSEADYSSAAMKDMLHPLVGRLLAQPQTSEMNVKRYENIISVESNEWIGDHRIGQFTIIPAAGFLEMTLASRYLALDSDRRNLDHFTIENFSVVNPGLVTAKATTYHTVLEGNLVKIFSLVGTDIWIQHSEGTISESWSQNLNGAKDLFPRSENNDTPSAVSMEEQYKSFDTEGYHLGPAFISITTRWADEKLNEYAECKLDQIHVDGKFIVYPIVLDSMLQFAIMCVRNKSSFEGTILLPVAIRRLTVYNMKHINEQTDSPLQFYLKRCHETQAIHLYNSTGKALASMEGIDLLPTRLTSLDEKLNSRLNRIRRCPLFELGWRKDSIVTTVSRPIALVEKQRKWLVFGMHDTFTKDLLR</sequence>
<dbReference type="InterPro" id="IPR001227">
    <property type="entry name" value="Ac_transferase_dom_sf"/>
</dbReference>
<evidence type="ECO:0000256" key="2">
    <source>
        <dbReference type="ARBA" id="ARBA00022553"/>
    </source>
</evidence>
<proteinExistence type="predicted"/>
<dbReference type="Pfam" id="PF22621">
    <property type="entry name" value="CurL-like_PKS_C"/>
    <property type="match status" value="1"/>
</dbReference>
<dbReference type="AlphaFoldDB" id="A0A226D4T6"/>
<evidence type="ECO:0000256" key="3">
    <source>
        <dbReference type="PROSITE-ProRule" id="PRU01363"/>
    </source>
</evidence>
<dbReference type="InterPro" id="IPR042104">
    <property type="entry name" value="PKS_dehydratase_sf"/>
</dbReference>
<evidence type="ECO:0000313" key="5">
    <source>
        <dbReference type="EMBL" id="OXA39884.1"/>
    </source>
</evidence>
<dbReference type="SMART" id="SM00827">
    <property type="entry name" value="PKS_AT"/>
    <property type="match status" value="1"/>
</dbReference>
<feature type="region of interest" description="N-terminal hotdog fold" evidence="3">
    <location>
        <begin position="418"/>
        <end position="543"/>
    </location>
</feature>
<protein>
    <submittedName>
        <fullName evidence="5">Putative inactive phenolphthiocerol synthesis polyketide synthase type I Pks1</fullName>
    </submittedName>
</protein>
<dbReference type="GO" id="GO:0006633">
    <property type="term" value="P:fatty acid biosynthetic process"/>
    <property type="evidence" value="ECO:0007669"/>
    <property type="project" value="TreeGrafter"/>
</dbReference>
<dbReference type="STRING" id="158441.A0A226D4T6"/>
<dbReference type="InterPro" id="IPR050091">
    <property type="entry name" value="PKS_NRPS_Biosynth_Enz"/>
</dbReference>
<keyword evidence="1" id="KW-0596">Phosphopantetheine</keyword>
<dbReference type="PROSITE" id="PS52019">
    <property type="entry name" value="PKS_MFAS_DH"/>
    <property type="match status" value="1"/>
</dbReference>
<dbReference type="GO" id="GO:0004312">
    <property type="term" value="F:fatty acid synthase activity"/>
    <property type="evidence" value="ECO:0007669"/>
    <property type="project" value="TreeGrafter"/>
</dbReference>
<dbReference type="InterPro" id="IPR016035">
    <property type="entry name" value="Acyl_Trfase/lysoPLipase"/>
</dbReference>
<dbReference type="InterPro" id="IPR020807">
    <property type="entry name" value="PKS_DH"/>
</dbReference>
<organism evidence="5 6">
    <name type="scientific">Folsomia candida</name>
    <name type="common">Springtail</name>
    <dbReference type="NCBI Taxonomy" id="158441"/>
    <lineage>
        <taxon>Eukaryota</taxon>
        <taxon>Metazoa</taxon>
        <taxon>Ecdysozoa</taxon>
        <taxon>Arthropoda</taxon>
        <taxon>Hexapoda</taxon>
        <taxon>Collembola</taxon>
        <taxon>Entomobryomorpha</taxon>
        <taxon>Isotomoidea</taxon>
        <taxon>Isotomidae</taxon>
        <taxon>Proisotominae</taxon>
        <taxon>Folsomia</taxon>
    </lineage>
</organism>
<feature type="domain" description="PKS/mFAS DH" evidence="4">
    <location>
        <begin position="418"/>
        <end position="705"/>
    </location>
</feature>
<dbReference type="InterPro" id="IPR049900">
    <property type="entry name" value="PKS_mFAS_DH"/>
</dbReference>
<dbReference type="InterPro" id="IPR049552">
    <property type="entry name" value="PKS_DH_N"/>
</dbReference>
<evidence type="ECO:0000256" key="1">
    <source>
        <dbReference type="ARBA" id="ARBA00022450"/>
    </source>
</evidence>
<dbReference type="Gene3D" id="3.30.70.250">
    <property type="entry name" value="Malonyl-CoA ACP transacylase, ACP-binding"/>
    <property type="match status" value="1"/>
</dbReference>
<feature type="active site" description="Proton acceptor; for dehydratase activity" evidence="3">
    <location>
        <position position="453"/>
    </location>
</feature>
<evidence type="ECO:0000313" key="6">
    <source>
        <dbReference type="Proteomes" id="UP000198287"/>
    </source>
</evidence>
<dbReference type="Pfam" id="PF14765">
    <property type="entry name" value="PS-DH"/>
    <property type="match status" value="1"/>
</dbReference>
<comment type="caution">
    <text evidence="5">The sequence shown here is derived from an EMBL/GenBank/DDBJ whole genome shotgun (WGS) entry which is preliminary data.</text>
</comment>
<dbReference type="Pfam" id="PF00698">
    <property type="entry name" value="Acyl_transf_1"/>
    <property type="match status" value="1"/>
</dbReference>
<dbReference type="OrthoDB" id="329835at2759"/>
<feature type="region of interest" description="C-terminal hotdog fold" evidence="3">
    <location>
        <begin position="559"/>
        <end position="705"/>
    </location>
</feature>
<name>A0A226D4T6_FOLCA</name>
<dbReference type="Gene3D" id="3.40.366.10">
    <property type="entry name" value="Malonyl-Coenzyme A Acyl Carrier Protein, domain 2"/>
    <property type="match status" value="2"/>
</dbReference>